<dbReference type="RefSeq" id="XP_032153392.1">
    <property type="nucleotide sequence ID" value="XM_032297501.1"/>
</dbReference>
<dbReference type="Proteomes" id="UP000504640">
    <property type="component" value="Unplaced"/>
</dbReference>
<evidence type="ECO:0000256" key="4">
    <source>
        <dbReference type="SAM" id="Coils"/>
    </source>
</evidence>
<dbReference type="CTD" id="2553"/>
<feature type="coiled-coil region" evidence="4">
    <location>
        <begin position="275"/>
        <end position="331"/>
    </location>
</feature>
<feature type="repeat" description="ANK" evidence="3">
    <location>
        <begin position="47"/>
        <end position="79"/>
    </location>
</feature>
<dbReference type="PANTHER" id="PTHR24193:SF76">
    <property type="entry name" value="GA-BINDING PROTEIN SUBUNIT BETA-1"/>
    <property type="match status" value="1"/>
</dbReference>
<protein>
    <submittedName>
        <fullName evidence="6">GA-binding protein subunit beta-1 isoform X7</fullName>
    </submittedName>
</protein>
<dbReference type="GO" id="GO:0045944">
    <property type="term" value="P:positive regulation of transcription by RNA polymerase II"/>
    <property type="evidence" value="ECO:0007669"/>
    <property type="project" value="TreeGrafter"/>
</dbReference>
<keyword evidence="2 3" id="KW-0040">ANK repeat</keyword>
<dbReference type="InterPro" id="IPR002110">
    <property type="entry name" value="Ankyrin_rpt"/>
</dbReference>
<dbReference type="SMART" id="SM00248">
    <property type="entry name" value="ANK"/>
    <property type="match status" value="2"/>
</dbReference>
<dbReference type="PANTHER" id="PTHR24193">
    <property type="entry name" value="ANKYRIN REPEAT PROTEIN"/>
    <property type="match status" value="1"/>
</dbReference>
<dbReference type="SUPFAM" id="SSF48403">
    <property type="entry name" value="Ankyrin repeat"/>
    <property type="match status" value="1"/>
</dbReference>
<sequence length="338" mass="36376">MSLVDLGKKLLEAARAGQDDEVRILMANGAPFTTDWHGADVNAKDMLKMTALHWATEHNHQEVVELLIKYGADVHTQSKFCKTAFDISIDNGNEDLAEILQIAMQNQINTNPESPDTVTIHAATPQFIIGPGGVVNLTGLVSSENSSKATDETGVSAVQFGNSSTSVLATLAALAEASAPLSNSSETPVATEEVVTAESVDGAIQQVVSSGGQQVITIVTDGIQLGNLHSIPTSGIGQPIIVTMPDGQQVLTVPATDIAEETVISEEPPAKRQCIEIIENRVESAEIEEREALQKQLDEANREAQKYRQQLLKKEQEAEAYRQKLEAMTRLQTNKEAV</sequence>
<evidence type="ECO:0000256" key="1">
    <source>
        <dbReference type="ARBA" id="ARBA00022737"/>
    </source>
</evidence>
<dbReference type="InterPro" id="IPR050663">
    <property type="entry name" value="Ankyrin-SOCS_Box"/>
</dbReference>
<dbReference type="Pfam" id="PF12796">
    <property type="entry name" value="Ank_2"/>
    <property type="match status" value="1"/>
</dbReference>
<evidence type="ECO:0000313" key="5">
    <source>
        <dbReference type="Proteomes" id="UP000504640"/>
    </source>
</evidence>
<evidence type="ECO:0000313" key="6">
    <source>
        <dbReference type="RefSeq" id="XP_032153392.1"/>
    </source>
</evidence>
<keyword evidence="5" id="KW-1185">Reference proteome</keyword>
<dbReference type="GO" id="GO:0000976">
    <property type="term" value="F:transcription cis-regulatory region binding"/>
    <property type="evidence" value="ECO:0007669"/>
    <property type="project" value="TreeGrafter"/>
</dbReference>
<dbReference type="AlphaFoldDB" id="A0A6J3JF09"/>
<dbReference type="GeneID" id="116564404"/>
<dbReference type="GO" id="GO:0005634">
    <property type="term" value="C:nucleus"/>
    <property type="evidence" value="ECO:0007669"/>
    <property type="project" value="TreeGrafter"/>
</dbReference>
<reference evidence="6" key="1">
    <citation type="submission" date="2025-08" db="UniProtKB">
        <authorList>
            <consortium name="RefSeq"/>
        </authorList>
    </citation>
    <scope>IDENTIFICATION</scope>
    <source>
        <tissue evidence="6">Blood</tissue>
    </source>
</reference>
<dbReference type="FunFam" id="1.25.40.20:FF:000322">
    <property type="entry name" value="GA-binding protein subunit beta-1 isoform X3"/>
    <property type="match status" value="1"/>
</dbReference>
<gene>
    <name evidence="6" type="primary">GABPB1</name>
</gene>
<dbReference type="PROSITE" id="PS50088">
    <property type="entry name" value="ANK_REPEAT"/>
    <property type="match status" value="1"/>
</dbReference>
<dbReference type="PROSITE" id="PS50297">
    <property type="entry name" value="ANK_REP_REGION"/>
    <property type="match status" value="1"/>
</dbReference>
<keyword evidence="4" id="KW-0175">Coiled coil</keyword>
<name>A0A6J3JF09_SAPAP</name>
<evidence type="ECO:0000256" key="2">
    <source>
        <dbReference type="ARBA" id="ARBA00023043"/>
    </source>
</evidence>
<keyword evidence="1" id="KW-0677">Repeat</keyword>
<accession>A0A6J3JF09</accession>
<proteinExistence type="predicted"/>
<dbReference type="InterPro" id="IPR036770">
    <property type="entry name" value="Ankyrin_rpt-contain_sf"/>
</dbReference>
<evidence type="ECO:0000256" key="3">
    <source>
        <dbReference type="PROSITE-ProRule" id="PRU00023"/>
    </source>
</evidence>
<dbReference type="Gene3D" id="1.25.40.20">
    <property type="entry name" value="Ankyrin repeat-containing domain"/>
    <property type="match status" value="1"/>
</dbReference>
<organism evidence="5 6">
    <name type="scientific">Sapajus apella</name>
    <name type="common">Brown-capped capuchin</name>
    <name type="synonym">Cebus apella</name>
    <dbReference type="NCBI Taxonomy" id="9515"/>
    <lineage>
        <taxon>Eukaryota</taxon>
        <taxon>Metazoa</taxon>
        <taxon>Chordata</taxon>
        <taxon>Craniata</taxon>
        <taxon>Vertebrata</taxon>
        <taxon>Euteleostomi</taxon>
        <taxon>Mammalia</taxon>
        <taxon>Eutheria</taxon>
        <taxon>Euarchontoglires</taxon>
        <taxon>Primates</taxon>
        <taxon>Haplorrhini</taxon>
        <taxon>Platyrrhini</taxon>
        <taxon>Cebidae</taxon>
        <taxon>Cebinae</taxon>
        <taxon>Sapajus</taxon>
    </lineage>
</organism>